<feature type="domain" description="Diacylglycerol glucosyltransferase N-terminal" evidence="8">
    <location>
        <begin position="209"/>
        <end position="380"/>
    </location>
</feature>
<dbReference type="InterPro" id="IPR050519">
    <property type="entry name" value="Glycosyltransf_28_UgtP"/>
</dbReference>
<dbReference type="AlphaFoldDB" id="A0A5J4YXD7"/>
<dbReference type="GO" id="GO:0031969">
    <property type="term" value="C:chloroplast membrane"/>
    <property type="evidence" value="ECO:0007669"/>
    <property type="project" value="UniProtKB-SubCell"/>
</dbReference>
<accession>A0A5J4YXD7</accession>
<evidence type="ECO:0000256" key="5">
    <source>
        <dbReference type="ARBA" id="ARBA00046299"/>
    </source>
</evidence>
<comment type="similarity">
    <text evidence="1">Belongs to the glycosyltransferase 28 family.</text>
</comment>
<dbReference type="Proteomes" id="UP000324585">
    <property type="component" value="Unassembled WGS sequence"/>
</dbReference>
<evidence type="ECO:0000256" key="4">
    <source>
        <dbReference type="ARBA" id="ARBA00022679"/>
    </source>
</evidence>
<dbReference type="InterPro" id="IPR009695">
    <property type="entry name" value="Diacylglyc_glucosyltr_N"/>
</dbReference>
<dbReference type="GO" id="GO:0009247">
    <property type="term" value="P:glycolipid biosynthetic process"/>
    <property type="evidence" value="ECO:0007669"/>
    <property type="project" value="InterPro"/>
</dbReference>
<comment type="subcellular location">
    <subcellularLocation>
        <location evidence="5">Plastid</location>
        <location evidence="5">Chloroplast membrane</location>
    </subcellularLocation>
</comment>
<evidence type="ECO:0000313" key="9">
    <source>
        <dbReference type="EMBL" id="KAA8495127.1"/>
    </source>
</evidence>
<keyword evidence="10" id="KW-1185">Reference proteome</keyword>
<comment type="caution">
    <text evidence="9">The sequence shown here is derived from an EMBL/GenBank/DDBJ whole genome shotgun (WGS) entry which is preliminary data.</text>
</comment>
<evidence type="ECO:0000256" key="2">
    <source>
        <dbReference type="ARBA" id="ARBA00012615"/>
    </source>
</evidence>
<evidence type="ECO:0000259" key="8">
    <source>
        <dbReference type="Pfam" id="PF06925"/>
    </source>
</evidence>
<dbReference type="Pfam" id="PF06925">
    <property type="entry name" value="MGDG_synth"/>
    <property type="match status" value="1"/>
</dbReference>
<dbReference type="InterPro" id="IPR007235">
    <property type="entry name" value="Glyco_trans_28_C"/>
</dbReference>
<evidence type="ECO:0000259" key="7">
    <source>
        <dbReference type="Pfam" id="PF04101"/>
    </source>
</evidence>
<dbReference type="Pfam" id="PF04101">
    <property type="entry name" value="Glyco_tran_28_C"/>
    <property type="match status" value="1"/>
</dbReference>
<dbReference type="EMBL" id="VRMN01000004">
    <property type="protein sequence ID" value="KAA8495127.1"/>
    <property type="molecule type" value="Genomic_DNA"/>
</dbReference>
<keyword evidence="3" id="KW-0328">Glycosyltransferase</keyword>
<feature type="domain" description="Glycosyl transferase family 28 C-terminal" evidence="7">
    <location>
        <begin position="406"/>
        <end position="521"/>
    </location>
</feature>
<dbReference type="Gene3D" id="3.40.50.2000">
    <property type="entry name" value="Glycogen Phosphorylase B"/>
    <property type="match status" value="1"/>
</dbReference>
<dbReference type="OrthoDB" id="200404at2759"/>
<organism evidence="9 10">
    <name type="scientific">Porphyridium purpureum</name>
    <name type="common">Red alga</name>
    <name type="synonym">Porphyridium cruentum</name>
    <dbReference type="NCBI Taxonomy" id="35688"/>
    <lineage>
        <taxon>Eukaryota</taxon>
        <taxon>Rhodophyta</taxon>
        <taxon>Bangiophyceae</taxon>
        <taxon>Porphyridiales</taxon>
        <taxon>Porphyridiaceae</taxon>
        <taxon>Porphyridium</taxon>
    </lineage>
</organism>
<dbReference type="GO" id="GO:0046509">
    <property type="term" value="F:1,2-diacylglycerol 3-beta-galactosyltransferase activity"/>
    <property type="evidence" value="ECO:0007669"/>
    <property type="project" value="UniProtKB-EC"/>
</dbReference>
<keyword evidence="4" id="KW-0808">Transferase</keyword>
<name>A0A5J4YXD7_PORPP</name>
<evidence type="ECO:0000256" key="1">
    <source>
        <dbReference type="ARBA" id="ARBA00006962"/>
    </source>
</evidence>
<reference evidence="10" key="1">
    <citation type="journal article" date="2019" name="Nat. Commun.">
        <title>Expansion of phycobilisome linker gene families in mesophilic red algae.</title>
        <authorList>
            <person name="Lee J."/>
            <person name="Kim D."/>
            <person name="Bhattacharya D."/>
            <person name="Yoon H.S."/>
        </authorList>
    </citation>
    <scope>NUCLEOTIDE SEQUENCE [LARGE SCALE GENOMIC DNA]</scope>
    <source>
        <strain evidence="10">CCMP 1328</strain>
    </source>
</reference>
<feature type="region of interest" description="Disordered" evidence="6">
    <location>
        <begin position="1"/>
        <end position="60"/>
    </location>
</feature>
<evidence type="ECO:0000313" key="10">
    <source>
        <dbReference type="Proteomes" id="UP000324585"/>
    </source>
</evidence>
<evidence type="ECO:0000256" key="6">
    <source>
        <dbReference type="SAM" id="MobiDB-lite"/>
    </source>
</evidence>
<dbReference type="PANTHER" id="PTHR43025">
    <property type="entry name" value="MONOGALACTOSYLDIACYLGLYCEROL SYNTHASE"/>
    <property type="match status" value="1"/>
</dbReference>
<proteinExistence type="inferred from homology"/>
<dbReference type="SUPFAM" id="SSF53756">
    <property type="entry name" value="UDP-Glycosyltransferase/glycogen phosphorylase"/>
    <property type="match status" value="1"/>
</dbReference>
<gene>
    <name evidence="9" type="ORF">FVE85_3368</name>
</gene>
<sequence>MEGRSERAKTSAGRSVSPAREAESLSAAFASSEGRKWYELAGGGSGASGARADAAAHRAGGRHGQAYEQYGLQGHSLPPLAVGMSALPSESRASLMRGASASMNMQRSHLDDDVASVSSGTLVTHASQPTMTAQQRQHQQLHDPHDSIDLADEFDITQELMYPEPDELSAPEAAISESSTMLHSRVSTERSSLARVKILILMSDTGGGHRASAEALKTAFEQQFGSMCEIVIKDFWVQLAGFPFRNFPQQYATLAKYPWMWKFLYNLTKIRIARGFNDFVFELFAYQNVRDFFEEFRPDLVISVHPLVQQLTKEILLCFEEESKVMHVPFITVVTDYGGAHPTWFHRGVDLCYVPSEPVKAVAFEEGMRSEQVRMFGLPVRPAFWEETRSVAAIRAHLGLDTHAQTVLIVGGGDGVGGLQAVATAVAQRVAASGAGSVANGALPKAPAPAASSTLVQIVVICGKNKLLAAELRKLKVGVPMHVLEFVNNMHEWMRASDLIITKAGPGTIAEALICGLPVLLSSYLPGQEEGNVHFVLENKIGAYSDEPDEIASIVVQWLSDPVELALWRERVKTFGRPLATKEIVQDAWEFCMVKLQDRMKQIANLRVEQQKRRAEHLAHRNELVANRNELLSGGGGGYWGVVRALAGPCGECMGDCGSQYEFDEEGHVRERHPLTYSLLLGRLSEMFQSMWASLSKSDQNHRRYARLRRE</sequence>
<protein>
    <recommendedName>
        <fullName evidence="2">monogalactosyldiacylglycerol synthase</fullName>
        <ecNumber evidence="2">2.4.1.46</ecNumber>
    </recommendedName>
</protein>
<dbReference type="EC" id="2.4.1.46" evidence="2"/>
<dbReference type="PANTHER" id="PTHR43025:SF3">
    <property type="entry name" value="MONOGALACTOSYLDIACYLGLYCEROL SYNTHASE 1, CHLOROPLASTIC"/>
    <property type="match status" value="1"/>
</dbReference>
<evidence type="ECO:0000256" key="3">
    <source>
        <dbReference type="ARBA" id="ARBA00022676"/>
    </source>
</evidence>